<proteinExistence type="predicted"/>
<dbReference type="AlphaFoldDB" id="A0A8H5ZGY7"/>
<evidence type="ECO:0000313" key="2">
    <source>
        <dbReference type="EMBL" id="KAF5850076.1"/>
    </source>
</evidence>
<dbReference type="EMBL" id="WNKQ01000007">
    <property type="protein sequence ID" value="KAF5850076.1"/>
    <property type="molecule type" value="Genomic_DNA"/>
</dbReference>
<accession>A0A8H5ZGY7</accession>
<dbReference type="OMA" id="WRWISYS"/>
<feature type="chain" id="PRO_5034866140" evidence="1">
    <location>
        <begin position="20"/>
        <end position="123"/>
    </location>
</feature>
<evidence type="ECO:0000256" key="1">
    <source>
        <dbReference type="SAM" id="SignalP"/>
    </source>
</evidence>
<name>A0A8H5ZGY7_COCSA</name>
<protein>
    <submittedName>
        <fullName evidence="2">Uncharacterized protein</fullName>
    </submittedName>
</protein>
<sequence>MHFSNTLHSFLLLFSFATALPTDMSSITQSASIANNHLTLETRDGFCSPKCKQQFDDLQSWRWISYSMLINEYNIKVRLYVENWTQPLRPGNPPNAAVEKLHWILEKLHSMTRVKPKPKAGGE</sequence>
<feature type="signal peptide" evidence="1">
    <location>
        <begin position="1"/>
        <end position="19"/>
    </location>
</feature>
<reference evidence="2" key="1">
    <citation type="submission" date="2019-11" db="EMBL/GenBank/DDBJ databases">
        <title>Bipolaris sorokiniana Genome sequencing.</title>
        <authorList>
            <person name="Wang H."/>
        </authorList>
    </citation>
    <scope>NUCLEOTIDE SEQUENCE</scope>
</reference>
<comment type="caution">
    <text evidence="2">The sequence shown here is derived from an EMBL/GenBank/DDBJ whole genome shotgun (WGS) entry which is preliminary data.</text>
</comment>
<organism evidence="2 3">
    <name type="scientific">Cochliobolus sativus</name>
    <name type="common">Common root rot and spot blotch fungus</name>
    <name type="synonym">Bipolaris sorokiniana</name>
    <dbReference type="NCBI Taxonomy" id="45130"/>
    <lineage>
        <taxon>Eukaryota</taxon>
        <taxon>Fungi</taxon>
        <taxon>Dikarya</taxon>
        <taxon>Ascomycota</taxon>
        <taxon>Pezizomycotina</taxon>
        <taxon>Dothideomycetes</taxon>
        <taxon>Pleosporomycetidae</taxon>
        <taxon>Pleosporales</taxon>
        <taxon>Pleosporineae</taxon>
        <taxon>Pleosporaceae</taxon>
        <taxon>Bipolaris</taxon>
    </lineage>
</organism>
<gene>
    <name evidence="2" type="ORF">GGP41_002346</name>
</gene>
<evidence type="ECO:0000313" key="3">
    <source>
        <dbReference type="Proteomes" id="UP000624244"/>
    </source>
</evidence>
<keyword evidence="1" id="KW-0732">Signal</keyword>
<dbReference type="Proteomes" id="UP000624244">
    <property type="component" value="Unassembled WGS sequence"/>
</dbReference>